<comment type="catalytic activity">
    <reaction evidence="11">
        <text>1-tetradecanoyl-sn-glycerol 3-phosphate + (9Z)-octadecenoyl-CoA = 1-tetradecanoyl-2-(9Z)-octadecenoyl-sn-glycero-3-phosphate + CoA</text>
        <dbReference type="Rhea" id="RHEA:37187"/>
        <dbReference type="ChEBI" id="CHEBI:57287"/>
        <dbReference type="ChEBI" id="CHEBI:57387"/>
        <dbReference type="ChEBI" id="CHEBI:72683"/>
        <dbReference type="ChEBI" id="CHEBI:74586"/>
    </reaction>
    <physiologicalReaction direction="left-to-right" evidence="11">
        <dbReference type="Rhea" id="RHEA:37188"/>
    </physiologicalReaction>
</comment>
<dbReference type="CTD" id="10554"/>
<keyword evidence="19" id="KW-0443">Lipid metabolism</keyword>
<evidence type="ECO:0000256" key="20">
    <source>
        <dbReference type="SAM" id="Phobius"/>
    </source>
</evidence>
<dbReference type="Xenbase" id="XB-GENE-487933">
    <property type="gene designation" value="agpat1"/>
</dbReference>
<evidence type="ECO:0000256" key="17">
    <source>
        <dbReference type="ARBA" id="ARBA00049491"/>
    </source>
</evidence>
<keyword evidence="9 19" id="KW-0012">Acyltransferase</keyword>
<gene>
    <name evidence="23 24" type="primary">agpat1</name>
    <name evidence="23" type="synonym">1-agpat1</name>
    <name evidence="23" type="synonym">g15</name>
    <name evidence="23" type="synonym">lpaat-alpha</name>
    <name evidence="23" type="synonym">lpaata</name>
</gene>
<comment type="catalytic activity">
    <reaction evidence="4">
        <text>1-(9Z-octadecenoyl)-sn-glycero-3-phosphate + tetradecanoyl-CoA = 1-(9Z)-octadecenoyl-2-tetradecanoyl-sn-glycero-3-phosphate + CoA</text>
        <dbReference type="Rhea" id="RHEA:37171"/>
        <dbReference type="ChEBI" id="CHEBI:57287"/>
        <dbReference type="ChEBI" id="CHEBI:57385"/>
        <dbReference type="ChEBI" id="CHEBI:74544"/>
        <dbReference type="ChEBI" id="CHEBI:74579"/>
    </reaction>
    <physiologicalReaction direction="left-to-right" evidence="4">
        <dbReference type="Rhea" id="RHEA:37172"/>
    </physiologicalReaction>
</comment>
<dbReference type="PANTHER" id="PTHR10434">
    <property type="entry name" value="1-ACYL-SN-GLYCEROL-3-PHOSPHATE ACYLTRANSFERASE"/>
    <property type="match status" value="1"/>
</dbReference>
<evidence type="ECO:0000259" key="21">
    <source>
        <dbReference type="SMART" id="SM00563"/>
    </source>
</evidence>
<evidence type="ECO:0000256" key="15">
    <source>
        <dbReference type="ARBA" id="ARBA00048973"/>
    </source>
</evidence>
<comment type="catalytic activity">
    <reaction evidence="1">
        <text>(11Z)-octadecenoyl-CoA + 1-(9Z-octadecenoyl)-sn-glycero-3-phosphate = 1-(9Z)-octadecenoyl-2-(11Z)-octadecenoyl-sn-glycero-3-phosphate + CoA</text>
        <dbReference type="Rhea" id="RHEA:37603"/>
        <dbReference type="ChEBI" id="CHEBI:57287"/>
        <dbReference type="ChEBI" id="CHEBI:74544"/>
        <dbReference type="ChEBI" id="CHEBI:75121"/>
        <dbReference type="ChEBI" id="CHEBI:75122"/>
    </reaction>
    <physiologicalReaction direction="left-to-right" evidence="1">
        <dbReference type="Rhea" id="RHEA:37604"/>
    </physiologicalReaction>
</comment>
<dbReference type="GO" id="GO:0005783">
    <property type="term" value="C:endoplasmic reticulum"/>
    <property type="evidence" value="ECO:0000318"/>
    <property type="project" value="GO_Central"/>
</dbReference>
<comment type="catalytic activity">
    <reaction evidence="15">
        <text>pentadecanoyl-CoA + 1-(9Z-octadecenoyl)-sn-glycero-3-phosphate = 1-(9Z)-octadecenoyl-2-pentadecanoyl-sn-glycero-3-phosphate + CoA</text>
        <dbReference type="Rhea" id="RHEA:37175"/>
        <dbReference type="ChEBI" id="CHEBI:57287"/>
        <dbReference type="ChEBI" id="CHEBI:74309"/>
        <dbReference type="ChEBI" id="CHEBI:74544"/>
        <dbReference type="ChEBI" id="CHEBI:74578"/>
    </reaction>
    <physiologicalReaction direction="left-to-right" evidence="15">
        <dbReference type="Rhea" id="RHEA:37176"/>
    </physiologicalReaction>
</comment>
<comment type="catalytic activity">
    <reaction evidence="3">
        <text>1-(9Z-octadecenoyl)-sn-glycero-3-phosphate + hexadecanoyl-CoA = 1-(9Z)-octadecenoyl-2-hexadecanoyl-sn-glycero-3-phosphate + CoA</text>
        <dbReference type="Rhea" id="RHEA:37143"/>
        <dbReference type="ChEBI" id="CHEBI:57287"/>
        <dbReference type="ChEBI" id="CHEBI:57379"/>
        <dbReference type="ChEBI" id="CHEBI:74544"/>
        <dbReference type="ChEBI" id="CHEBI:74551"/>
    </reaction>
    <physiologicalReaction direction="left-to-right" evidence="3">
        <dbReference type="Rhea" id="RHEA:37144"/>
    </physiologicalReaction>
</comment>
<evidence type="ECO:0000256" key="16">
    <source>
        <dbReference type="ARBA" id="ARBA00049345"/>
    </source>
</evidence>
<evidence type="ECO:0000256" key="7">
    <source>
        <dbReference type="ARBA" id="ARBA00008655"/>
    </source>
</evidence>
<dbReference type="GO" id="GO:0016020">
    <property type="term" value="C:membrane"/>
    <property type="evidence" value="ECO:0007669"/>
    <property type="project" value="InterPro"/>
</dbReference>
<comment type="catalytic activity">
    <reaction evidence="18">
        <text>1-(9Z-octadecenoyl)-sn-glycero-3-phosphate + (9Z)-octadecenoyl-CoA = 1,2-di-(9Z-octadecenoyl)-sn-glycero-3-phosphate + CoA</text>
        <dbReference type="Rhea" id="RHEA:37131"/>
        <dbReference type="ChEBI" id="CHEBI:57287"/>
        <dbReference type="ChEBI" id="CHEBI:57387"/>
        <dbReference type="ChEBI" id="CHEBI:74544"/>
        <dbReference type="ChEBI" id="CHEBI:74546"/>
    </reaction>
    <physiologicalReaction direction="left-to-right" evidence="18">
        <dbReference type="Rhea" id="RHEA:37132"/>
    </physiologicalReaction>
</comment>
<reference evidence="23" key="1">
    <citation type="submission" date="2025-08" db="UniProtKB">
        <authorList>
            <consortium name="RefSeq"/>
        </authorList>
    </citation>
    <scope>IDENTIFICATION</scope>
    <source>
        <strain evidence="23">Nigerian</strain>
        <tissue evidence="23">Liver and blood</tissue>
    </source>
</reference>
<dbReference type="PANTHER" id="PTHR10434:SF65">
    <property type="entry name" value="1-ACYL-SN-GLYCEROL-3-PHOSPHATE ACYLTRANSFERASE ALPHA"/>
    <property type="match status" value="1"/>
</dbReference>
<organism evidence="22 23">
    <name type="scientific">Xenopus tropicalis</name>
    <name type="common">Western clawed frog</name>
    <name type="synonym">Silurana tropicalis</name>
    <dbReference type="NCBI Taxonomy" id="8364"/>
    <lineage>
        <taxon>Eukaryota</taxon>
        <taxon>Metazoa</taxon>
        <taxon>Chordata</taxon>
        <taxon>Craniata</taxon>
        <taxon>Vertebrata</taxon>
        <taxon>Euteleostomi</taxon>
        <taxon>Amphibia</taxon>
        <taxon>Batrachia</taxon>
        <taxon>Anura</taxon>
        <taxon>Pipoidea</taxon>
        <taxon>Pipidae</taxon>
        <taxon>Xenopodinae</taxon>
        <taxon>Xenopus</taxon>
        <taxon>Silurana</taxon>
    </lineage>
</organism>
<evidence type="ECO:0000256" key="1">
    <source>
        <dbReference type="ARBA" id="ARBA00000091"/>
    </source>
</evidence>
<evidence type="ECO:0000256" key="4">
    <source>
        <dbReference type="ARBA" id="ARBA00001783"/>
    </source>
</evidence>
<evidence type="ECO:0000256" key="6">
    <source>
        <dbReference type="ARBA" id="ARBA00004728"/>
    </source>
</evidence>
<evidence type="ECO:0000256" key="3">
    <source>
        <dbReference type="ARBA" id="ARBA00000816"/>
    </source>
</evidence>
<dbReference type="SMART" id="SM00563">
    <property type="entry name" value="PlsC"/>
    <property type="match status" value="1"/>
</dbReference>
<keyword evidence="19" id="KW-0444">Lipid biosynthesis</keyword>
<keyword evidence="19" id="KW-1208">Phospholipid metabolism</keyword>
<dbReference type="RefSeq" id="XP_012823272.2">
    <property type="nucleotide sequence ID" value="XM_012967818.3"/>
</dbReference>
<evidence type="ECO:0000256" key="9">
    <source>
        <dbReference type="ARBA" id="ARBA00023315"/>
    </source>
</evidence>
<feature type="domain" description="Phospholipid/glycerol acyltransferase" evidence="21">
    <location>
        <begin position="193"/>
        <end position="308"/>
    </location>
</feature>
<dbReference type="AGR" id="Xenbase:XB-GENE-487933"/>
<comment type="catalytic activity">
    <reaction evidence="2">
        <text>a 1-acyl-sn-glycero-3-phosphate + an acyl-CoA = a 1,2-diacyl-sn-glycero-3-phosphate + CoA</text>
        <dbReference type="Rhea" id="RHEA:19709"/>
        <dbReference type="ChEBI" id="CHEBI:57287"/>
        <dbReference type="ChEBI" id="CHEBI:57970"/>
        <dbReference type="ChEBI" id="CHEBI:58342"/>
        <dbReference type="ChEBI" id="CHEBI:58608"/>
        <dbReference type="EC" id="2.3.1.51"/>
    </reaction>
    <physiologicalReaction direction="left-to-right" evidence="2">
        <dbReference type="Rhea" id="RHEA:19710"/>
    </physiologicalReaction>
</comment>
<comment type="catalytic activity">
    <reaction evidence="16">
        <text>1-(9Z-octadecenoyl)-sn-glycero-3-phosphate + (9Z,12Z)-octadecadienoyl-CoA = 1-(9Z)-octadecenoyl-2-(9Z,12Z)-octadecadienoyl-sn-glycero-3-phosphate + CoA</text>
        <dbReference type="Rhea" id="RHEA:37159"/>
        <dbReference type="ChEBI" id="CHEBI:57287"/>
        <dbReference type="ChEBI" id="CHEBI:57383"/>
        <dbReference type="ChEBI" id="CHEBI:74544"/>
        <dbReference type="ChEBI" id="CHEBI:74563"/>
    </reaction>
    <physiologicalReaction direction="left-to-right" evidence="16">
        <dbReference type="Rhea" id="RHEA:37160"/>
    </physiologicalReaction>
</comment>
<comment type="catalytic activity">
    <reaction evidence="17">
        <text>1-eicosanoyl-sn-glycero-3-phosphate + (9Z)-octadecenoyl-CoA = 1-eicosanoyl-2-(9Z)-octadecenoyl-sn-glycero-3-phosphate + CoA</text>
        <dbReference type="Rhea" id="RHEA:37183"/>
        <dbReference type="ChEBI" id="CHEBI:57287"/>
        <dbReference type="ChEBI" id="CHEBI:57387"/>
        <dbReference type="ChEBI" id="CHEBI:74583"/>
        <dbReference type="ChEBI" id="CHEBI:74584"/>
    </reaction>
    <physiologicalReaction direction="left-to-right" evidence="17">
        <dbReference type="Rhea" id="RHEA:37184"/>
    </physiologicalReaction>
</comment>
<dbReference type="AlphaFoldDB" id="A0A8J0SV16"/>
<evidence type="ECO:0000256" key="12">
    <source>
        <dbReference type="ARBA" id="ARBA00048105"/>
    </source>
</evidence>
<sequence>MLTTPLVSDNRYDAASCVRAGVEYTFRAHRVFFCCSAEILQKDRRLTDRPLCRFHAGMSSNVVKAASPLASAVTGKLQFPWQCNLQSGRPFCNNFANTGAMELSVAQWLLVVCLVAFPLLYEWSVSFKYFCKMAFYNGWILTLAILAIPICAVRGRNVENMKVLQFMLLHIKYLYGIKIEVRGWENFNIKEPYVVVSNHQSSLDLLGMMEILPSRCVPIAKRELMYAGTAGLACWLAGVIFINRKKTDDAISVMTEAAETMLKEDVRVWVFPEGTRNHSGSLLPFKRGAFHLAVKAQVPVIPVVMSSYKDFYCKKERKFTTGKCTVRILPGVHTKGLSSDDVPELADRVRGMMLEAFSQMSSERPGKGPGGVH</sequence>
<dbReference type="CDD" id="cd07989">
    <property type="entry name" value="LPLAT_AGPAT-like"/>
    <property type="match status" value="1"/>
</dbReference>
<comment type="catalytic activity">
    <reaction evidence="10">
        <text>1-hexadecanoyl-sn-glycero-3-phosphate + (9Z)-octadecenoyl-CoA = 1-hexadecanoyl-2-(9Z-octadecenoyl)-sn-glycero-3-phosphate + CoA</text>
        <dbReference type="Rhea" id="RHEA:33187"/>
        <dbReference type="ChEBI" id="CHEBI:57287"/>
        <dbReference type="ChEBI" id="CHEBI:57387"/>
        <dbReference type="ChEBI" id="CHEBI:57518"/>
        <dbReference type="ChEBI" id="CHEBI:64839"/>
    </reaction>
    <physiologicalReaction direction="left-to-right" evidence="10">
        <dbReference type="Rhea" id="RHEA:33188"/>
    </physiologicalReaction>
</comment>
<keyword evidence="20" id="KW-0472">Membrane</keyword>
<dbReference type="InterPro" id="IPR002123">
    <property type="entry name" value="Plipid/glycerol_acylTrfase"/>
</dbReference>
<dbReference type="SUPFAM" id="SSF69593">
    <property type="entry name" value="Glycerol-3-phosphate (1)-acyltransferase"/>
    <property type="match status" value="1"/>
</dbReference>
<evidence type="ECO:0000256" key="8">
    <source>
        <dbReference type="ARBA" id="ARBA00022679"/>
    </source>
</evidence>
<keyword evidence="22" id="KW-1185">Reference proteome</keyword>
<comment type="domain">
    <text evidence="19">The HXXXXD motif is essential for acyltransferase activity and may constitute the binding site for the phosphate moiety of the glycerol-3-phosphate.</text>
</comment>
<evidence type="ECO:0000256" key="2">
    <source>
        <dbReference type="ARBA" id="ARBA00000300"/>
    </source>
</evidence>
<name>A0A8J0SV16_XENTR</name>
<comment type="catalytic activity">
    <reaction evidence="14">
        <text>heptadecanoyl-CoA + 1-(9Z-octadecenoyl)-sn-glycero-3-phosphate = 1-(9Z)-octadecenoyl-2-heptadecanoyl-sn-glycero-3-phosphate + CoA</text>
        <dbReference type="Rhea" id="RHEA:37155"/>
        <dbReference type="ChEBI" id="CHEBI:57287"/>
        <dbReference type="ChEBI" id="CHEBI:74307"/>
        <dbReference type="ChEBI" id="CHEBI:74544"/>
        <dbReference type="ChEBI" id="CHEBI:74558"/>
    </reaction>
    <physiologicalReaction direction="left-to-right" evidence="14">
        <dbReference type="Rhea" id="RHEA:37156"/>
    </physiologicalReaction>
</comment>
<evidence type="ECO:0000256" key="11">
    <source>
        <dbReference type="ARBA" id="ARBA00047814"/>
    </source>
</evidence>
<dbReference type="Pfam" id="PF01553">
    <property type="entry name" value="Acyltransferase"/>
    <property type="match status" value="1"/>
</dbReference>
<keyword evidence="20" id="KW-1133">Transmembrane helix</keyword>
<comment type="pathway">
    <text evidence="6">Phospholipid metabolism; CDP-diacylglycerol biosynthesis; CDP-diacylglycerol from sn-glycerol 3-phosphate: step 2/3.</text>
</comment>
<accession>A0A8J0SV16</accession>
<dbReference type="Proteomes" id="UP000008143">
    <property type="component" value="Chromosome 8"/>
</dbReference>
<protein>
    <recommendedName>
        <fullName evidence="19">1-acyl-sn-glycerol-3-phosphate acyltransferase</fullName>
        <ecNumber evidence="19">2.3.1.51</ecNumber>
    </recommendedName>
</protein>
<feature type="transmembrane region" description="Helical" evidence="20">
    <location>
        <begin position="103"/>
        <end position="121"/>
    </location>
</feature>
<comment type="catalytic activity">
    <reaction evidence="12">
        <text>1-(6Z,9Z,12Z-octadecatrienoyl)-sn-glycero-3-phosphate + (9Z)-octadecenoyl-CoA = (6Z,9Z,12Z)-octadecatrienoyl-2-(9Z)-octadecenoyl-sn-glycero-3-phosphate + CoA</text>
        <dbReference type="Rhea" id="RHEA:37179"/>
        <dbReference type="ChEBI" id="CHEBI:57287"/>
        <dbReference type="ChEBI" id="CHEBI:57387"/>
        <dbReference type="ChEBI" id="CHEBI:74581"/>
        <dbReference type="ChEBI" id="CHEBI:74582"/>
    </reaction>
    <physiologicalReaction direction="left-to-right" evidence="12">
        <dbReference type="Rhea" id="RHEA:37180"/>
    </physiologicalReaction>
</comment>
<dbReference type="GO" id="GO:0006654">
    <property type="term" value="P:phosphatidic acid biosynthetic process"/>
    <property type="evidence" value="ECO:0000318"/>
    <property type="project" value="GO_Central"/>
</dbReference>
<comment type="catalytic activity">
    <reaction evidence="13">
        <text>1-(9Z,12Z,15Z)-octadecatrienoyl-sn-glycero-3-phosphate + (9Z)-octadecenoyl-CoA = 1-(9Z,12Z,15Z)-octadecatrienoyl-2-(9Z)-octadecenoyl-sn-glycero-3-phosphate + CoA</text>
        <dbReference type="Rhea" id="RHEA:37139"/>
        <dbReference type="ChEBI" id="CHEBI:57287"/>
        <dbReference type="ChEBI" id="CHEBI:57387"/>
        <dbReference type="ChEBI" id="CHEBI:74549"/>
        <dbReference type="ChEBI" id="CHEBI:74550"/>
    </reaction>
    <physiologicalReaction direction="left-to-right" evidence="13">
        <dbReference type="Rhea" id="RHEA:37140"/>
    </physiologicalReaction>
</comment>
<dbReference type="InterPro" id="IPR004552">
    <property type="entry name" value="AGP_acyltrans"/>
</dbReference>
<evidence type="ECO:0000256" key="13">
    <source>
        <dbReference type="ARBA" id="ARBA00048293"/>
    </source>
</evidence>
<evidence type="ECO:0000313" key="22">
    <source>
        <dbReference type="Proteomes" id="UP000008143"/>
    </source>
</evidence>
<dbReference type="GO" id="GO:0003841">
    <property type="term" value="F:1-acylglycerol-3-phosphate O-acyltransferase activity"/>
    <property type="evidence" value="ECO:0000318"/>
    <property type="project" value="GO_Central"/>
</dbReference>
<dbReference type="GeneID" id="100037898"/>
<evidence type="ECO:0000256" key="5">
    <source>
        <dbReference type="ARBA" id="ARBA00004086"/>
    </source>
</evidence>
<comment type="function">
    <text evidence="5">Converts 1-acyl-sn-glycerol-3-phosphate (lysophosphatidic acid or LPA) into 1,2-diacyl-sn-glycerol-3-phosphate (phosphatidic acid or PA) by incorporating an acyl moiety at the sn-2 position of the glycerol backbone.</text>
</comment>
<dbReference type="EC" id="2.3.1.51" evidence="19"/>
<keyword evidence="19" id="KW-0594">Phospholipid biosynthesis</keyword>
<evidence type="ECO:0000256" key="18">
    <source>
        <dbReference type="ARBA" id="ARBA00049561"/>
    </source>
</evidence>
<evidence type="ECO:0000256" key="10">
    <source>
        <dbReference type="ARBA" id="ARBA00047525"/>
    </source>
</evidence>
<feature type="transmembrane region" description="Helical" evidence="20">
    <location>
        <begin position="133"/>
        <end position="153"/>
    </location>
</feature>
<evidence type="ECO:0000256" key="14">
    <source>
        <dbReference type="ARBA" id="ARBA00048956"/>
    </source>
</evidence>
<evidence type="ECO:0000256" key="19">
    <source>
        <dbReference type="RuleBase" id="RU361267"/>
    </source>
</evidence>
<evidence type="ECO:0000313" key="24">
    <source>
        <dbReference type="Xenbase" id="XB-GENE-487933"/>
    </source>
</evidence>
<proteinExistence type="inferred from homology"/>
<feature type="transmembrane region" description="Helical" evidence="20">
    <location>
        <begin position="224"/>
        <end position="242"/>
    </location>
</feature>
<dbReference type="OrthoDB" id="202234at2759"/>
<dbReference type="OMA" id="KKSLVWI"/>
<evidence type="ECO:0000313" key="23">
    <source>
        <dbReference type="RefSeq" id="XP_012823272.2"/>
    </source>
</evidence>
<comment type="similarity">
    <text evidence="7 19">Belongs to the 1-acyl-sn-glycerol-3-phosphate acyltransferase family.</text>
</comment>
<keyword evidence="20" id="KW-0812">Transmembrane</keyword>
<dbReference type="NCBIfam" id="TIGR00530">
    <property type="entry name" value="AGP_acyltrn"/>
    <property type="match status" value="1"/>
</dbReference>
<keyword evidence="8 19" id="KW-0808">Transferase</keyword>